<gene>
    <name evidence="2" type="ORF">HJG63_012405</name>
</gene>
<keyword evidence="1" id="KW-0472">Membrane</keyword>
<dbReference type="EMBL" id="JACASE010000008">
    <property type="protein sequence ID" value="KAF6441265.1"/>
    <property type="molecule type" value="Genomic_DNA"/>
</dbReference>
<keyword evidence="3" id="KW-1185">Reference proteome</keyword>
<evidence type="ECO:0000256" key="1">
    <source>
        <dbReference type="SAM" id="Phobius"/>
    </source>
</evidence>
<comment type="caution">
    <text evidence="2">The sequence shown here is derived from an EMBL/GenBank/DDBJ whole genome shotgun (WGS) entry which is preliminary data.</text>
</comment>
<accession>A0A7J8F103</accession>
<feature type="transmembrane region" description="Helical" evidence="1">
    <location>
        <begin position="108"/>
        <end position="130"/>
    </location>
</feature>
<feature type="transmembrane region" description="Helical" evidence="1">
    <location>
        <begin position="80"/>
        <end position="102"/>
    </location>
</feature>
<evidence type="ECO:0000313" key="3">
    <source>
        <dbReference type="Proteomes" id="UP000593571"/>
    </source>
</evidence>
<sequence length="159" mass="17726">MKAMSPVPHRGSAQRPASQGWRVRALSWEALKTTGSSLIRCLLVLPLPANPPQGPASETPLGVNVTVFCKLSSFQCFNSGLNVIHLMIFFSSWIFFFILILSKRLFSALSSLFFFCFLFFPEVFLLGSIFQIQVGSIAFKLLPSFLFSPVSVRQQSLKT</sequence>
<evidence type="ECO:0000313" key="2">
    <source>
        <dbReference type="EMBL" id="KAF6441265.1"/>
    </source>
</evidence>
<organism evidence="2 3">
    <name type="scientific">Rousettus aegyptiacus</name>
    <name type="common">Egyptian fruit bat</name>
    <name type="synonym">Pteropus aegyptiacus</name>
    <dbReference type="NCBI Taxonomy" id="9407"/>
    <lineage>
        <taxon>Eukaryota</taxon>
        <taxon>Metazoa</taxon>
        <taxon>Chordata</taxon>
        <taxon>Craniata</taxon>
        <taxon>Vertebrata</taxon>
        <taxon>Euteleostomi</taxon>
        <taxon>Mammalia</taxon>
        <taxon>Eutheria</taxon>
        <taxon>Laurasiatheria</taxon>
        <taxon>Chiroptera</taxon>
        <taxon>Yinpterochiroptera</taxon>
        <taxon>Pteropodoidea</taxon>
        <taxon>Pteropodidae</taxon>
        <taxon>Rousettinae</taxon>
        <taxon>Rousettus</taxon>
    </lineage>
</organism>
<keyword evidence="1" id="KW-1133">Transmembrane helix</keyword>
<dbReference type="Proteomes" id="UP000593571">
    <property type="component" value="Unassembled WGS sequence"/>
</dbReference>
<keyword evidence="1" id="KW-0812">Transmembrane</keyword>
<name>A0A7J8F103_ROUAE</name>
<reference evidence="2 3" key="1">
    <citation type="journal article" date="2020" name="Nature">
        <title>Six reference-quality genomes reveal evolution of bat adaptations.</title>
        <authorList>
            <person name="Jebb D."/>
            <person name="Huang Z."/>
            <person name="Pippel M."/>
            <person name="Hughes G.M."/>
            <person name="Lavrichenko K."/>
            <person name="Devanna P."/>
            <person name="Winkler S."/>
            <person name="Jermiin L.S."/>
            <person name="Skirmuntt E.C."/>
            <person name="Katzourakis A."/>
            <person name="Burkitt-Gray L."/>
            <person name="Ray D.A."/>
            <person name="Sullivan K.A.M."/>
            <person name="Roscito J.G."/>
            <person name="Kirilenko B.M."/>
            <person name="Davalos L.M."/>
            <person name="Corthals A.P."/>
            <person name="Power M.L."/>
            <person name="Jones G."/>
            <person name="Ransome R.D."/>
            <person name="Dechmann D.K.N."/>
            <person name="Locatelli A.G."/>
            <person name="Puechmaille S.J."/>
            <person name="Fedrigo O."/>
            <person name="Jarvis E.D."/>
            <person name="Hiller M."/>
            <person name="Vernes S.C."/>
            <person name="Myers E.W."/>
            <person name="Teeling E.C."/>
        </authorList>
    </citation>
    <scope>NUCLEOTIDE SEQUENCE [LARGE SCALE GENOMIC DNA]</scope>
    <source>
        <strain evidence="2">MRouAeg1</strain>
        <tissue evidence="2">Muscle</tissue>
    </source>
</reference>
<protein>
    <submittedName>
        <fullName evidence="2">Uncharacterized protein</fullName>
    </submittedName>
</protein>
<dbReference type="AlphaFoldDB" id="A0A7J8F103"/>
<proteinExistence type="predicted"/>